<comment type="subcellular location">
    <subcellularLocation>
        <location evidence="1">Nucleus</location>
    </subcellularLocation>
</comment>
<dbReference type="EMBL" id="LT558118">
    <property type="protein sequence ID" value="SAM71277.1"/>
    <property type="molecule type" value="Genomic_DNA"/>
</dbReference>
<reference evidence="8" key="3">
    <citation type="submission" date="2018-08" db="EMBL/GenBank/DDBJ databases">
        <authorList>
            <person name="Guldener U."/>
        </authorList>
    </citation>
    <scope>NUCLEOTIDE SEQUENCE</scope>
    <source>
        <strain evidence="8">UB2</strain>
    </source>
</reference>
<dbReference type="GO" id="GO:0000184">
    <property type="term" value="P:nuclear-transcribed mRNA catabolic process, nonsense-mediated decay"/>
    <property type="evidence" value="ECO:0007669"/>
    <property type="project" value="UniProtKB-KW"/>
</dbReference>
<feature type="compositionally biased region" description="Low complexity" evidence="5">
    <location>
        <begin position="342"/>
        <end position="351"/>
    </location>
</feature>
<feature type="compositionally biased region" description="Basic residues" evidence="5">
    <location>
        <begin position="383"/>
        <end position="394"/>
    </location>
</feature>
<evidence type="ECO:0000313" key="7">
    <source>
        <dbReference type="EMBL" id="SAM71277.1"/>
    </source>
</evidence>
<name>A0A1K0GJG4_9BASI</name>
<dbReference type="InterPro" id="IPR005120">
    <property type="entry name" value="UPF3_dom"/>
</dbReference>
<dbReference type="Pfam" id="PF03467">
    <property type="entry name" value="Smg4_UPF3"/>
    <property type="match status" value="1"/>
</dbReference>
<accession>A0A1K0GJG4</accession>
<dbReference type="PANTHER" id="PTHR13112:SF0">
    <property type="entry name" value="FI21285P1"/>
    <property type="match status" value="1"/>
</dbReference>
<evidence type="ECO:0000256" key="1">
    <source>
        <dbReference type="ARBA" id="ARBA00004123"/>
    </source>
</evidence>
<evidence type="ECO:0000256" key="5">
    <source>
        <dbReference type="SAM" id="MobiDB-lite"/>
    </source>
</evidence>
<feature type="region of interest" description="Disordered" evidence="5">
    <location>
        <begin position="382"/>
        <end position="502"/>
    </location>
</feature>
<keyword evidence="3" id="KW-0866">Nonsense-mediated mRNA decay</keyword>
<feature type="compositionally biased region" description="Low complexity" evidence="5">
    <location>
        <begin position="69"/>
        <end position="86"/>
    </location>
</feature>
<feature type="region of interest" description="Disordered" evidence="5">
    <location>
        <begin position="1"/>
        <end position="114"/>
    </location>
</feature>
<dbReference type="Gene3D" id="3.30.70.330">
    <property type="match status" value="1"/>
</dbReference>
<dbReference type="OrthoDB" id="18087at2759"/>
<evidence type="ECO:0000313" key="10">
    <source>
        <dbReference type="Proteomes" id="UP000658997"/>
    </source>
</evidence>
<evidence type="ECO:0000256" key="2">
    <source>
        <dbReference type="ARBA" id="ARBA00005991"/>
    </source>
</evidence>
<gene>
    <name evidence="8" type="ORF">UBRO2_04209</name>
    <name evidence="7" type="ORF">UBRO_00367</name>
</gene>
<dbReference type="GO" id="GO:0005730">
    <property type="term" value="C:nucleolus"/>
    <property type="evidence" value="ECO:0007669"/>
    <property type="project" value="TreeGrafter"/>
</dbReference>
<feature type="region of interest" description="Disordered" evidence="5">
    <location>
        <begin position="341"/>
        <end position="361"/>
    </location>
</feature>
<evidence type="ECO:0000256" key="4">
    <source>
        <dbReference type="ARBA" id="ARBA00023242"/>
    </source>
</evidence>
<dbReference type="CDD" id="cd12455">
    <property type="entry name" value="RRM_like_Smg4_UPF3"/>
    <property type="match status" value="1"/>
</dbReference>
<protein>
    <recommendedName>
        <fullName evidence="6">UPF3 domain-containing protein</fullName>
    </recommendedName>
</protein>
<evidence type="ECO:0000259" key="6">
    <source>
        <dbReference type="Pfam" id="PF03467"/>
    </source>
</evidence>
<feature type="compositionally biased region" description="Low complexity" evidence="5">
    <location>
        <begin position="442"/>
        <end position="464"/>
    </location>
</feature>
<feature type="domain" description="UPF3" evidence="6">
    <location>
        <begin position="116"/>
        <end position="327"/>
    </location>
</feature>
<reference evidence="7" key="1">
    <citation type="submission" date="2016-04" db="EMBL/GenBank/DDBJ databases">
        <authorList>
            <person name="Evans L.H."/>
            <person name="Alamgir A."/>
            <person name="Owens N."/>
            <person name="Weber N.D."/>
            <person name="Virtaneva K."/>
            <person name="Barbian K."/>
            <person name="Babar A."/>
            <person name="Rosenke K."/>
        </authorList>
    </citation>
    <scope>NUCLEOTIDE SEQUENCE</scope>
    <source>
        <strain evidence="7">UB2112</strain>
    </source>
</reference>
<evidence type="ECO:0000313" key="9">
    <source>
        <dbReference type="Proteomes" id="UP000179920"/>
    </source>
</evidence>
<dbReference type="PANTHER" id="PTHR13112">
    <property type="entry name" value="UPF3 REGULATOR OF NONSENSE TRANSCRIPTS-LIKE PROTEIN"/>
    <property type="match status" value="1"/>
</dbReference>
<dbReference type="EMBL" id="ULHB01000093">
    <property type="protein sequence ID" value="SYW81339.1"/>
    <property type="molecule type" value="Genomic_DNA"/>
</dbReference>
<dbReference type="AlphaFoldDB" id="A0A1K0GJG4"/>
<comment type="similarity">
    <text evidence="2">Belongs to the RENT3 family.</text>
</comment>
<proteinExistence type="inferred from homology"/>
<evidence type="ECO:0000256" key="3">
    <source>
        <dbReference type="ARBA" id="ARBA00023161"/>
    </source>
</evidence>
<dbReference type="Proteomes" id="UP000179920">
    <property type="component" value="Chromosome II"/>
</dbReference>
<sequence>MSRPEPGCSTAAAAGDPQTPKVKAQGPVRAAATQDKATGNKAKAQQNRERTAQNRAQKNVRFKQDKSRPSSSKASSSTPAAGAGAKQPKKQVKKEVAVKKAAGRAQGKAQAQTQFKSKVVVRRLPPNLPEQVFWKAVSPWVRDAADCQAITSTSDGAEASSSTLPAPTPATPTVDFKSFIRGKLKSDSNKQNKHARAYIRFLDPTSLVTFHKNFDGHIFRDAKGKGSVAIVEFAPYQKVIISPSTTGAGVGRGRRMKSDPKQGSIEKDADYLAFVEKLENVEDEGVKRSEGDLLASLWDPKEKVREREEQVEKGKMTPLLEHLRAVKMAKRESVARLKKANKAANKAVGKATTQAVPSASANMAASKGKAAETGIAVEAKLGKKEKSKKSRKGKGGAEGIVVAEGGAGKKPSIAPKQADGQGVVQGSAAAKQPPKAPKKMAKQSQAAAVNEAKAKAKSPPSQQQQRKKGGSKDKPSSAATTSATPAPTPTALGKMQILKRDT</sequence>
<dbReference type="InterPro" id="IPR012677">
    <property type="entry name" value="Nucleotide-bd_a/b_plait_sf"/>
</dbReference>
<feature type="compositionally biased region" description="Polar residues" evidence="5">
    <location>
        <begin position="352"/>
        <end position="361"/>
    </location>
</feature>
<dbReference type="InterPro" id="IPR039722">
    <property type="entry name" value="Upf3"/>
</dbReference>
<evidence type="ECO:0000313" key="8">
    <source>
        <dbReference type="EMBL" id="SYW81339.1"/>
    </source>
</evidence>
<dbReference type="InterPro" id="IPR035979">
    <property type="entry name" value="RBD_domain_sf"/>
</dbReference>
<dbReference type="Proteomes" id="UP000658997">
    <property type="component" value="Unassembled WGS sequence"/>
</dbReference>
<keyword evidence="10" id="KW-1185">Reference proteome</keyword>
<dbReference type="GO" id="GO:0003729">
    <property type="term" value="F:mRNA binding"/>
    <property type="evidence" value="ECO:0007669"/>
    <property type="project" value="TreeGrafter"/>
</dbReference>
<reference evidence="9" key="2">
    <citation type="submission" date="2016-04" db="EMBL/GenBank/DDBJ databases">
        <authorList>
            <person name="Guldener U."/>
            <person name="Guldener U."/>
        </authorList>
    </citation>
    <scope>NUCLEOTIDE SEQUENCE [LARGE SCALE GENOMIC DNA]</scope>
    <source>
        <strain evidence="9">UB2112</strain>
    </source>
</reference>
<organism evidence="7 9">
    <name type="scientific">Ustilago bromivora</name>
    <dbReference type="NCBI Taxonomy" id="307758"/>
    <lineage>
        <taxon>Eukaryota</taxon>
        <taxon>Fungi</taxon>
        <taxon>Dikarya</taxon>
        <taxon>Basidiomycota</taxon>
        <taxon>Ustilaginomycotina</taxon>
        <taxon>Ustilaginomycetes</taxon>
        <taxon>Ustilaginales</taxon>
        <taxon>Ustilaginaceae</taxon>
        <taxon>Ustilago</taxon>
    </lineage>
</organism>
<feature type="compositionally biased region" description="Low complexity" evidence="5">
    <location>
        <begin position="99"/>
        <end position="112"/>
    </location>
</feature>
<dbReference type="GO" id="GO:0045727">
    <property type="term" value="P:positive regulation of translation"/>
    <property type="evidence" value="ECO:0007669"/>
    <property type="project" value="TreeGrafter"/>
</dbReference>
<dbReference type="SUPFAM" id="SSF54928">
    <property type="entry name" value="RNA-binding domain, RBD"/>
    <property type="match status" value="1"/>
</dbReference>
<keyword evidence="4" id="KW-0539">Nucleus</keyword>
<dbReference type="GO" id="GO:0005737">
    <property type="term" value="C:cytoplasm"/>
    <property type="evidence" value="ECO:0007669"/>
    <property type="project" value="TreeGrafter"/>
</dbReference>
<feature type="compositionally biased region" description="Low complexity" evidence="5">
    <location>
        <begin position="476"/>
        <end position="491"/>
    </location>
</feature>